<dbReference type="SUPFAM" id="SSF53474">
    <property type="entry name" value="alpha/beta-Hydrolases"/>
    <property type="match status" value="1"/>
</dbReference>
<dbReference type="PANTHER" id="PTHR43329">
    <property type="entry name" value="EPOXIDE HYDROLASE"/>
    <property type="match status" value="1"/>
</dbReference>
<dbReference type="RefSeq" id="WP_121253635.1">
    <property type="nucleotide sequence ID" value="NZ_RBIL01000002.1"/>
</dbReference>
<evidence type="ECO:0000259" key="2">
    <source>
        <dbReference type="Pfam" id="PF00561"/>
    </source>
</evidence>
<evidence type="ECO:0000313" key="4">
    <source>
        <dbReference type="Proteomes" id="UP000278962"/>
    </source>
</evidence>
<reference evidence="3 4" key="1">
    <citation type="submission" date="2018-10" db="EMBL/GenBank/DDBJ databases">
        <title>Genomic Encyclopedia of Archaeal and Bacterial Type Strains, Phase II (KMG-II): from individual species to whole genera.</title>
        <authorList>
            <person name="Goeker M."/>
        </authorList>
    </citation>
    <scope>NUCLEOTIDE SEQUENCE [LARGE SCALE GENOMIC DNA]</scope>
    <source>
        <strain evidence="3 4">DSM 14954</strain>
    </source>
</reference>
<dbReference type="EMBL" id="RBIL01000002">
    <property type="protein sequence ID" value="RKQ86143.1"/>
    <property type="molecule type" value="Genomic_DNA"/>
</dbReference>
<dbReference type="Proteomes" id="UP000278962">
    <property type="component" value="Unassembled WGS sequence"/>
</dbReference>
<dbReference type="PRINTS" id="PR00412">
    <property type="entry name" value="EPOXHYDRLASE"/>
</dbReference>
<dbReference type="GO" id="GO:0016787">
    <property type="term" value="F:hydrolase activity"/>
    <property type="evidence" value="ECO:0007669"/>
    <property type="project" value="UniProtKB-KW"/>
</dbReference>
<protein>
    <submittedName>
        <fullName evidence="3">Pimeloyl-ACP methyl ester carboxylesterase</fullName>
    </submittedName>
</protein>
<feature type="domain" description="AB hydrolase-1" evidence="2">
    <location>
        <begin position="19"/>
        <end position="132"/>
    </location>
</feature>
<accession>A0A660L2G9</accession>
<dbReference type="InterPro" id="IPR000639">
    <property type="entry name" value="Epox_hydrolase-like"/>
</dbReference>
<dbReference type="OrthoDB" id="2987348at2"/>
<gene>
    <name evidence="3" type="ORF">C8N24_4153</name>
</gene>
<comment type="caution">
    <text evidence="3">The sequence shown here is derived from an EMBL/GenBank/DDBJ whole genome shotgun (WGS) entry which is preliminary data.</text>
</comment>
<name>A0A660L2G9_9ACTN</name>
<evidence type="ECO:0000256" key="1">
    <source>
        <dbReference type="ARBA" id="ARBA00022801"/>
    </source>
</evidence>
<keyword evidence="1" id="KW-0378">Hydrolase</keyword>
<dbReference type="Gene3D" id="3.40.50.1820">
    <property type="entry name" value="alpha/beta hydrolase"/>
    <property type="match status" value="1"/>
</dbReference>
<dbReference type="InterPro" id="IPR029058">
    <property type="entry name" value="AB_hydrolase_fold"/>
</dbReference>
<dbReference type="InterPro" id="IPR000073">
    <property type="entry name" value="AB_hydrolase_1"/>
</dbReference>
<dbReference type="AlphaFoldDB" id="A0A660L2G9"/>
<dbReference type="Pfam" id="PF00561">
    <property type="entry name" value="Abhydrolase_1"/>
    <property type="match status" value="1"/>
</dbReference>
<evidence type="ECO:0000313" key="3">
    <source>
        <dbReference type="EMBL" id="RKQ86143.1"/>
    </source>
</evidence>
<organism evidence="3 4">
    <name type="scientific">Solirubrobacter pauli</name>
    <dbReference type="NCBI Taxonomy" id="166793"/>
    <lineage>
        <taxon>Bacteria</taxon>
        <taxon>Bacillati</taxon>
        <taxon>Actinomycetota</taxon>
        <taxon>Thermoleophilia</taxon>
        <taxon>Solirubrobacterales</taxon>
        <taxon>Solirubrobacteraceae</taxon>
        <taxon>Solirubrobacter</taxon>
    </lineage>
</organism>
<proteinExistence type="predicted"/>
<keyword evidence="4" id="KW-1185">Reference proteome</keyword>
<sequence>MQIDVPGGHIHAISEGEGPLVLLVHGFPEGAWAWRHQLPALAAAGYRAVAIDVRGYGESLNPEPVEAYRMLAHVADNVAVVKALGAERAVVVGHDWGSPIAAASAQVRPDLFGAVALLGVPYTPRADAPPQFPPDFYVGHFQQQGEDEIEADVGGWLRRFYAALGDGTPGWFGVPMNLPDAPLPAWVDDFDAIVAAFERNGLRGPLNRYRNFTRDWEDLAAFEELQAPSIFITGEHDSSRLWMGDPEGAHIVPGVGHWVQLQAPEAVNALLLDFLRGLTL</sequence>